<comment type="similarity">
    <text evidence="2">Belongs to the bacterial solute-binding protein 8 family.</text>
</comment>
<feature type="region of interest" description="Disordered" evidence="5">
    <location>
        <begin position="26"/>
        <end position="52"/>
    </location>
</feature>
<dbReference type="GO" id="GO:1901678">
    <property type="term" value="P:iron coordination entity transport"/>
    <property type="evidence" value="ECO:0007669"/>
    <property type="project" value="UniProtKB-ARBA"/>
</dbReference>
<evidence type="ECO:0000256" key="5">
    <source>
        <dbReference type="SAM" id="MobiDB-lite"/>
    </source>
</evidence>
<evidence type="ECO:0000256" key="6">
    <source>
        <dbReference type="SAM" id="SignalP"/>
    </source>
</evidence>
<dbReference type="PANTHER" id="PTHR30532">
    <property type="entry name" value="IRON III DICITRATE-BINDING PERIPLASMIC PROTEIN"/>
    <property type="match status" value="1"/>
</dbReference>
<evidence type="ECO:0000256" key="2">
    <source>
        <dbReference type="ARBA" id="ARBA00008814"/>
    </source>
</evidence>
<dbReference type="PROSITE" id="PS50983">
    <property type="entry name" value="FE_B12_PBP"/>
    <property type="match status" value="1"/>
</dbReference>
<evidence type="ECO:0000259" key="7">
    <source>
        <dbReference type="PROSITE" id="PS50983"/>
    </source>
</evidence>
<dbReference type="AlphaFoldDB" id="A0A9D2F3A6"/>
<dbReference type="SUPFAM" id="SSF53807">
    <property type="entry name" value="Helical backbone' metal receptor"/>
    <property type="match status" value="1"/>
</dbReference>
<dbReference type="Pfam" id="PF01497">
    <property type="entry name" value="Peripla_BP_2"/>
    <property type="match status" value="1"/>
</dbReference>
<dbReference type="Proteomes" id="UP000824031">
    <property type="component" value="Unassembled WGS sequence"/>
</dbReference>
<sequence length="342" mass="36057">MKRFLSLVLALAMSMALAACSGGDAGSTANDTTSANTSQQGTAESGAQSGTPTEVTITSLNGSGEKADLTVPYDPQRIAILDMASLDILDALGVGDRVVGTADTSLEYLQDYISDEIENLGTIKEADLEAVMACEPDVIFIGGRLASSYDALSEIAPVVYLSTDTELGVVESVRQNATTIASLFGLEAQVDELMADFDSRIQALAENAAGHTAIVGLVTSGSFNVLGNDGRCSMIGREIGYENIGVDAEIDTSTHGNEASFEFIVEKDPDYIFVLDRDAAIQTEGAQLAQEIMENELVMGTRAYQDGHIVYLAHPAVWYTAEGGITALDLMLQDLESALLSA</sequence>
<dbReference type="PANTHER" id="PTHR30532:SF28">
    <property type="entry name" value="PETROBACTIN-BINDING PROTEIN YCLQ"/>
    <property type="match status" value="1"/>
</dbReference>
<feature type="domain" description="Fe/B12 periplasmic-binding" evidence="7">
    <location>
        <begin position="77"/>
        <end position="342"/>
    </location>
</feature>
<dbReference type="Gene3D" id="3.40.50.1980">
    <property type="entry name" value="Nitrogenase molybdenum iron protein domain"/>
    <property type="match status" value="2"/>
</dbReference>
<evidence type="ECO:0000256" key="4">
    <source>
        <dbReference type="ARBA" id="ARBA00022729"/>
    </source>
</evidence>
<organism evidence="8 9">
    <name type="scientific">Candidatus Gemmiger excrementavium</name>
    <dbReference type="NCBI Taxonomy" id="2838608"/>
    <lineage>
        <taxon>Bacteria</taxon>
        <taxon>Bacillati</taxon>
        <taxon>Bacillota</taxon>
        <taxon>Clostridia</taxon>
        <taxon>Eubacteriales</taxon>
        <taxon>Gemmiger</taxon>
    </lineage>
</organism>
<name>A0A9D2F3A6_9FIRM</name>
<feature type="compositionally biased region" description="Low complexity" evidence="5">
    <location>
        <begin position="26"/>
        <end position="38"/>
    </location>
</feature>
<comment type="subcellular location">
    <subcellularLocation>
        <location evidence="1">Cell envelope</location>
    </subcellularLocation>
</comment>
<reference evidence="8" key="2">
    <citation type="submission" date="2021-04" db="EMBL/GenBank/DDBJ databases">
        <authorList>
            <person name="Gilroy R."/>
        </authorList>
    </citation>
    <scope>NUCLEOTIDE SEQUENCE</scope>
    <source>
        <strain evidence="8">3436</strain>
    </source>
</reference>
<keyword evidence="4 6" id="KW-0732">Signal</keyword>
<evidence type="ECO:0000313" key="9">
    <source>
        <dbReference type="Proteomes" id="UP000824031"/>
    </source>
</evidence>
<gene>
    <name evidence="8" type="ORF">H9810_06785</name>
</gene>
<proteinExistence type="inferred from homology"/>
<dbReference type="EMBL" id="DXBO01000100">
    <property type="protein sequence ID" value="HIZ48402.1"/>
    <property type="molecule type" value="Genomic_DNA"/>
</dbReference>
<evidence type="ECO:0000256" key="1">
    <source>
        <dbReference type="ARBA" id="ARBA00004196"/>
    </source>
</evidence>
<comment type="caution">
    <text evidence="8">The sequence shown here is derived from an EMBL/GenBank/DDBJ whole genome shotgun (WGS) entry which is preliminary data.</text>
</comment>
<feature type="signal peptide" evidence="6">
    <location>
        <begin position="1"/>
        <end position="18"/>
    </location>
</feature>
<evidence type="ECO:0000256" key="3">
    <source>
        <dbReference type="ARBA" id="ARBA00022448"/>
    </source>
</evidence>
<protein>
    <submittedName>
        <fullName evidence="8">ABC transporter substrate-binding protein</fullName>
    </submittedName>
</protein>
<feature type="compositionally biased region" description="Polar residues" evidence="5">
    <location>
        <begin position="39"/>
        <end position="52"/>
    </location>
</feature>
<keyword evidence="3" id="KW-0813">Transport</keyword>
<reference evidence="8" key="1">
    <citation type="journal article" date="2021" name="PeerJ">
        <title>Extensive microbial diversity within the chicken gut microbiome revealed by metagenomics and culture.</title>
        <authorList>
            <person name="Gilroy R."/>
            <person name="Ravi A."/>
            <person name="Getino M."/>
            <person name="Pursley I."/>
            <person name="Horton D.L."/>
            <person name="Alikhan N.F."/>
            <person name="Baker D."/>
            <person name="Gharbi K."/>
            <person name="Hall N."/>
            <person name="Watson M."/>
            <person name="Adriaenssens E.M."/>
            <person name="Foster-Nyarko E."/>
            <person name="Jarju S."/>
            <person name="Secka A."/>
            <person name="Antonio M."/>
            <person name="Oren A."/>
            <person name="Chaudhuri R.R."/>
            <person name="La Ragione R."/>
            <person name="Hildebrand F."/>
            <person name="Pallen M.J."/>
        </authorList>
    </citation>
    <scope>NUCLEOTIDE SEQUENCE</scope>
    <source>
        <strain evidence="8">3436</strain>
    </source>
</reference>
<feature type="chain" id="PRO_5038952562" evidence="6">
    <location>
        <begin position="19"/>
        <end position="342"/>
    </location>
</feature>
<dbReference type="InterPro" id="IPR051313">
    <property type="entry name" value="Bact_iron-sidero_bind"/>
</dbReference>
<evidence type="ECO:0000313" key="8">
    <source>
        <dbReference type="EMBL" id="HIZ48402.1"/>
    </source>
</evidence>
<dbReference type="GO" id="GO:0030288">
    <property type="term" value="C:outer membrane-bounded periplasmic space"/>
    <property type="evidence" value="ECO:0007669"/>
    <property type="project" value="TreeGrafter"/>
</dbReference>
<dbReference type="InterPro" id="IPR002491">
    <property type="entry name" value="ABC_transptr_periplasmic_BD"/>
</dbReference>
<accession>A0A9D2F3A6</accession>
<dbReference type="PROSITE" id="PS51257">
    <property type="entry name" value="PROKAR_LIPOPROTEIN"/>
    <property type="match status" value="1"/>
</dbReference>